<comment type="caution">
    <text evidence="2">The sequence shown here is derived from an EMBL/GenBank/DDBJ whole genome shotgun (WGS) entry which is preliminary data.</text>
</comment>
<organism evidence="2 3">
    <name type="scientific">Penicillium angulare</name>
    <dbReference type="NCBI Taxonomy" id="116970"/>
    <lineage>
        <taxon>Eukaryota</taxon>
        <taxon>Fungi</taxon>
        <taxon>Dikarya</taxon>
        <taxon>Ascomycota</taxon>
        <taxon>Pezizomycotina</taxon>
        <taxon>Eurotiomycetes</taxon>
        <taxon>Eurotiomycetidae</taxon>
        <taxon>Eurotiales</taxon>
        <taxon>Aspergillaceae</taxon>
        <taxon>Penicillium</taxon>
    </lineage>
</organism>
<evidence type="ECO:0000256" key="1">
    <source>
        <dbReference type="SAM" id="Phobius"/>
    </source>
</evidence>
<dbReference type="AlphaFoldDB" id="A0A9W9FI31"/>
<gene>
    <name evidence="2" type="ORF">N7456_006601</name>
</gene>
<evidence type="ECO:0000313" key="2">
    <source>
        <dbReference type="EMBL" id="KAJ5100549.1"/>
    </source>
</evidence>
<reference evidence="2" key="1">
    <citation type="submission" date="2022-11" db="EMBL/GenBank/DDBJ databases">
        <authorList>
            <person name="Petersen C."/>
        </authorList>
    </citation>
    <scope>NUCLEOTIDE SEQUENCE</scope>
    <source>
        <strain evidence="2">IBT 30069</strain>
    </source>
</reference>
<keyword evidence="1" id="KW-1133">Transmembrane helix</keyword>
<feature type="transmembrane region" description="Helical" evidence="1">
    <location>
        <begin position="12"/>
        <end position="34"/>
    </location>
</feature>
<dbReference type="EMBL" id="JAPQKH010000004">
    <property type="protein sequence ID" value="KAJ5100549.1"/>
    <property type="molecule type" value="Genomic_DNA"/>
</dbReference>
<dbReference type="Proteomes" id="UP001149165">
    <property type="component" value="Unassembled WGS sequence"/>
</dbReference>
<reference evidence="2" key="2">
    <citation type="journal article" date="2023" name="IMA Fungus">
        <title>Comparative genomic study of the Penicillium genus elucidates a diverse pangenome and 15 lateral gene transfer events.</title>
        <authorList>
            <person name="Petersen C."/>
            <person name="Sorensen T."/>
            <person name="Nielsen M.R."/>
            <person name="Sondergaard T.E."/>
            <person name="Sorensen J.L."/>
            <person name="Fitzpatrick D.A."/>
            <person name="Frisvad J.C."/>
            <person name="Nielsen K.L."/>
        </authorList>
    </citation>
    <scope>NUCLEOTIDE SEQUENCE</scope>
    <source>
        <strain evidence="2">IBT 30069</strain>
    </source>
</reference>
<proteinExistence type="predicted"/>
<accession>A0A9W9FI31</accession>
<keyword evidence="1" id="KW-0812">Transmembrane</keyword>
<evidence type="ECO:0000313" key="3">
    <source>
        <dbReference type="Proteomes" id="UP001149165"/>
    </source>
</evidence>
<sequence>MAEESMPRGEIVGIVIGAVALFSLISFLPMAIMWQHRRRAASRRASEILHLTSSMEQVSVERWLEQQNVPGDTALYCQDMWYVFSITFYPKFSRLNRAYVLARGVVIHCGECPGLGHGSSCPIGSFSITTILVPIWAFNNWTLDYVYSHIVIFLGKTDLEPCLGLAPSLWNMR</sequence>
<name>A0A9W9FI31_9EURO</name>
<keyword evidence="3" id="KW-1185">Reference proteome</keyword>
<dbReference type="OrthoDB" id="8062037at2759"/>
<protein>
    <submittedName>
        <fullName evidence="2">Uncharacterized protein</fullName>
    </submittedName>
</protein>
<keyword evidence="1" id="KW-0472">Membrane</keyword>